<sequence>MRMSGYSNTSRDDVGHASSRQQTAAAFGHRALSRRKFEWLTTMTSSATSSKDAARTYSVTGSVCKAFGGFRLNSVAARVPGPVPSTQPAPQPLRKYHDKANLLGLEAGSASTSPPTDKNPPCPPEHNGGWTDDDKQELLDMRSRKISWAAIAQTLGRTEAAVKSKHNKLRTLHRRLTATRKVAPDHELGSDELAGRTGPSKHSSRPGRKRKHAEMAKQKPRVRDAEAAEQDPEASNTLQPSIKSGTDKGAPSSEPGLQPSLACIIQCPHCVPAKEGPLFTNPFFWRAHLRIKHRDNTDGYIKYGELAAKYNLPGTTDEYAFYKQEIRWFRYNKEKVVVACPVGDSQSCIEDSKYQNGMYGVSDLREHIAALHPQHEDGKLGEIAFKEKYKNGDPYKEQLDVESILDGGEGSQSSGGSDQDMTEPLSPMSYDDEDLFGPEPPHDTTLPPSPIEFDDEDLFGPEPPQDTSEPSSPMSYDDEDLFGTEP</sequence>
<feature type="compositionally biased region" description="Polar residues" evidence="1">
    <location>
        <begin position="233"/>
        <end position="244"/>
    </location>
</feature>
<feature type="compositionally biased region" description="Acidic residues" evidence="1">
    <location>
        <begin position="476"/>
        <end position="486"/>
    </location>
</feature>
<name>A0A420Y4A3_9PEZI</name>
<organism evidence="3 4">
    <name type="scientific">Coniochaeta pulveracea</name>
    <dbReference type="NCBI Taxonomy" id="177199"/>
    <lineage>
        <taxon>Eukaryota</taxon>
        <taxon>Fungi</taxon>
        <taxon>Dikarya</taxon>
        <taxon>Ascomycota</taxon>
        <taxon>Pezizomycotina</taxon>
        <taxon>Sordariomycetes</taxon>
        <taxon>Sordariomycetidae</taxon>
        <taxon>Coniochaetales</taxon>
        <taxon>Coniochaetaceae</taxon>
        <taxon>Coniochaeta</taxon>
    </lineage>
</organism>
<dbReference type="Proteomes" id="UP000275385">
    <property type="component" value="Unassembled WGS sequence"/>
</dbReference>
<feature type="compositionally biased region" description="Polar residues" evidence="1">
    <location>
        <begin position="465"/>
        <end position="474"/>
    </location>
</feature>
<feature type="compositionally biased region" description="Basic residues" evidence="1">
    <location>
        <begin position="163"/>
        <end position="178"/>
    </location>
</feature>
<evidence type="ECO:0000313" key="3">
    <source>
        <dbReference type="EMBL" id="RKU42709.1"/>
    </source>
</evidence>
<feature type="region of interest" description="Disordered" evidence="1">
    <location>
        <begin position="1"/>
        <end position="27"/>
    </location>
</feature>
<feature type="domain" description="Myb-like" evidence="2">
    <location>
        <begin position="122"/>
        <end position="170"/>
    </location>
</feature>
<dbReference type="EMBL" id="QVQW01000052">
    <property type="protein sequence ID" value="RKU42709.1"/>
    <property type="molecule type" value="Genomic_DNA"/>
</dbReference>
<protein>
    <recommendedName>
        <fullName evidence="2">Myb-like domain-containing protein</fullName>
    </recommendedName>
</protein>
<evidence type="ECO:0000313" key="4">
    <source>
        <dbReference type="Proteomes" id="UP000275385"/>
    </source>
</evidence>
<evidence type="ECO:0000259" key="2">
    <source>
        <dbReference type="PROSITE" id="PS50090"/>
    </source>
</evidence>
<dbReference type="PROSITE" id="PS50090">
    <property type="entry name" value="MYB_LIKE"/>
    <property type="match status" value="1"/>
</dbReference>
<proteinExistence type="predicted"/>
<accession>A0A420Y4A3</accession>
<dbReference type="InterPro" id="IPR001005">
    <property type="entry name" value="SANT/Myb"/>
</dbReference>
<feature type="region of interest" description="Disordered" evidence="1">
    <location>
        <begin position="405"/>
        <end position="486"/>
    </location>
</feature>
<evidence type="ECO:0000256" key="1">
    <source>
        <dbReference type="SAM" id="MobiDB-lite"/>
    </source>
</evidence>
<feature type="region of interest" description="Disordered" evidence="1">
    <location>
        <begin position="106"/>
        <end position="134"/>
    </location>
</feature>
<feature type="region of interest" description="Disordered" evidence="1">
    <location>
        <begin position="162"/>
        <end position="255"/>
    </location>
</feature>
<keyword evidence="4" id="KW-1185">Reference proteome</keyword>
<gene>
    <name evidence="3" type="ORF">DL546_002234</name>
</gene>
<dbReference type="AlphaFoldDB" id="A0A420Y4A3"/>
<feature type="compositionally biased region" description="Basic and acidic residues" evidence="1">
    <location>
        <begin position="213"/>
        <end position="226"/>
    </location>
</feature>
<feature type="compositionally biased region" description="Basic residues" evidence="1">
    <location>
        <begin position="202"/>
        <end position="212"/>
    </location>
</feature>
<reference evidence="3 4" key="1">
    <citation type="submission" date="2018-08" db="EMBL/GenBank/DDBJ databases">
        <title>Draft genome of the lignicolous fungus Coniochaeta pulveracea.</title>
        <authorList>
            <person name="Borstlap C.J."/>
            <person name="De Witt R.N."/>
            <person name="Botha A."/>
            <person name="Volschenk H."/>
        </authorList>
    </citation>
    <scope>NUCLEOTIDE SEQUENCE [LARGE SCALE GENOMIC DNA]</scope>
    <source>
        <strain evidence="3 4">CAB683</strain>
    </source>
</reference>
<comment type="caution">
    <text evidence="3">The sequence shown here is derived from an EMBL/GenBank/DDBJ whole genome shotgun (WGS) entry which is preliminary data.</text>
</comment>